<feature type="compositionally biased region" description="Basic residues" evidence="1">
    <location>
        <begin position="1"/>
        <end position="11"/>
    </location>
</feature>
<gene>
    <name evidence="2" type="ORF">GUJ93_ZPchr0013g35084</name>
</gene>
<dbReference type="Proteomes" id="UP000729402">
    <property type="component" value="Unassembled WGS sequence"/>
</dbReference>
<organism evidence="2 3">
    <name type="scientific">Zizania palustris</name>
    <name type="common">Northern wild rice</name>
    <dbReference type="NCBI Taxonomy" id="103762"/>
    <lineage>
        <taxon>Eukaryota</taxon>
        <taxon>Viridiplantae</taxon>
        <taxon>Streptophyta</taxon>
        <taxon>Embryophyta</taxon>
        <taxon>Tracheophyta</taxon>
        <taxon>Spermatophyta</taxon>
        <taxon>Magnoliopsida</taxon>
        <taxon>Liliopsida</taxon>
        <taxon>Poales</taxon>
        <taxon>Poaceae</taxon>
        <taxon>BOP clade</taxon>
        <taxon>Oryzoideae</taxon>
        <taxon>Oryzeae</taxon>
        <taxon>Zizaniinae</taxon>
        <taxon>Zizania</taxon>
    </lineage>
</organism>
<proteinExistence type="predicted"/>
<dbReference type="EMBL" id="JAAALK010000079">
    <property type="protein sequence ID" value="KAG8095811.1"/>
    <property type="molecule type" value="Genomic_DNA"/>
</dbReference>
<reference evidence="2" key="1">
    <citation type="journal article" date="2021" name="bioRxiv">
        <title>Whole Genome Assembly and Annotation of Northern Wild Rice, Zizania palustris L., Supports a Whole Genome Duplication in the Zizania Genus.</title>
        <authorList>
            <person name="Haas M."/>
            <person name="Kono T."/>
            <person name="Macchietto M."/>
            <person name="Millas R."/>
            <person name="McGilp L."/>
            <person name="Shao M."/>
            <person name="Duquette J."/>
            <person name="Hirsch C.N."/>
            <person name="Kimball J."/>
        </authorList>
    </citation>
    <scope>NUCLEOTIDE SEQUENCE</scope>
    <source>
        <tissue evidence="2">Fresh leaf tissue</tissue>
    </source>
</reference>
<feature type="region of interest" description="Disordered" evidence="1">
    <location>
        <begin position="1"/>
        <end position="46"/>
    </location>
</feature>
<evidence type="ECO:0000256" key="1">
    <source>
        <dbReference type="SAM" id="MobiDB-lite"/>
    </source>
</evidence>
<evidence type="ECO:0000313" key="2">
    <source>
        <dbReference type="EMBL" id="KAG8095811.1"/>
    </source>
</evidence>
<comment type="caution">
    <text evidence="2">The sequence shown here is derived from an EMBL/GenBank/DDBJ whole genome shotgun (WGS) entry which is preliminary data.</text>
</comment>
<dbReference type="AlphaFoldDB" id="A0A8J5WUR0"/>
<name>A0A8J5WUR0_ZIZPA</name>
<evidence type="ECO:0000313" key="3">
    <source>
        <dbReference type="Proteomes" id="UP000729402"/>
    </source>
</evidence>
<sequence length="133" mass="15143">MAKVQPKKAAKPVKQESSSVDSSDDTSSDEKYAGPLKKPSVTGAQKKKRMILRALKVTQKVTLRMRRIFIPLLPRRKAATMMRMTVLRKALMMSLNKLNRKRKEFFKEVAEIVYVRGLATHEEDGTLRGFGHV</sequence>
<keyword evidence="3" id="KW-1185">Reference proteome</keyword>
<reference evidence="2" key="2">
    <citation type="submission" date="2021-02" db="EMBL/GenBank/DDBJ databases">
        <authorList>
            <person name="Kimball J.A."/>
            <person name="Haas M.W."/>
            <person name="Macchietto M."/>
            <person name="Kono T."/>
            <person name="Duquette J."/>
            <person name="Shao M."/>
        </authorList>
    </citation>
    <scope>NUCLEOTIDE SEQUENCE</scope>
    <source>
        <tissue evidence="2">Fresh leaf tissue</tissue>
    </source>
</reference>
<protein>
    <submittedName>
        <fullName evidence="2">Uncharacterized protein</fullName>
    </submittedName>
</protein>
<accession>A0A8J5WUR0</accession>